<dbReference type="AlphaFoldDB" id="A0A562N7A6"/>
<evidence type="ECO:0000256" key="1">
    <source>
        <dbReference type="SAM" id="SignalP"/>
    </source>
</evidence>
<accession>A0A562N7A6</accession>
<sequence>MSREFSLTVSRSRRFALASLAAVCLAGLTIPADARAPNGATPGKSCKASYIASHTQKATKIDRAKQKARGNWEFQAWRNFGGKYNDWRKAQYAQYGCSKKGKYHYCVAEAYACSQVEEVGG</sequence>
<keyword evidence="3" id="KW-1185">Reference proteome</keyword>
<protein>
    <submittedName>
        <fullName evidence="2">Uncharacterized protein</fullName>
    </submittedName>
</protein>
<comment type="caution">
    <text evidence="2">The sequence shown here is derived from an EMBL/GenBank/DDBJ whole genome shotgun (WGS) entry which is preliminary data.</text>
</comment>
<dbReference type="EMBL" id="VLKT01000041">
    <property type="protein sequence ID" value="TWI28003.1"/>
    <property type="molecule type" value="Genomic_DNA"/>
</dbReference>
<reference evidence="2 3" key="1">
    <citation type="journal article" date="2015" name="Stand. Genomic Sci.">
        <title>Genomic Encyclopedia of Bacterial and Archaeal Type Strains, Phase III: the genomes of soil and plant-associated and newly described type strains.</title>
        <authorList>
            <person name="Whitman W.B."/>
            <person name="Woyke T."/>
            <person name="Klenk H.P."/>
            <person name="Zhou Y."/>
            <person name="Lilburn T.G."/>
            <person name="Beck B.J."/>
            <person name="De Vos P."/>
            <person name="Vandamme P."/>
            <person name="Eisen J.A."/>
            <person name="Garrity G."/>
            <person name="Hugenholtz P."/>
            <person name="Kyrpides N.C."/>
        </authorList>
    </citation>
    <scope>NUCLEOTIDE SEQUENCE [LARGE SCALE GENOMIC DNA]</scope>
    <source>
        <strain evidence="2 3">CGMCC 1.2546</strain>
    </source>
</reference>
<proteinExistence type="predicted"/>
<gene>
    <name evidence="2" type="ORF">IQ26_05479</name>
</gene>
<feature type="chain" id="PRO_5022233271" evidence="1">
    <location>
        <begin position="35"/>
        <end position="121"/>
    </location>
</feature>
<dbReference type="RefSeq" id="WP_145721484.1">
    <property type="nucleotide sequence ID" value="NZ_BSPF01000103.1"/>
</dbReference>
<organism evidence="2 3">
    <name type="scientific">Mesorhizobium tianshanense</name>
    <dbReference type="NCBI Taxonomy" id="39844"/>
    <lineage>
        <taxon>Bacteria</taxon>
        <taxon>Pseudomonadati</taxon>
        <taxon>Pseudomonadota</taxon>
        <taxon>Alphaproteobacteria</taxon>
        <taxon>Hyphomicrobiales</taxon>
        <taxon>Phyllobacteriaceae</taxon>
        <taxon>Mesorhizobium</taxon>
    </lineage>
</organism>
<keyword evidence="1" id="KW-0732">Signal</keyword>
<evidence type="ECO:0000313" key="3">
    <source>
        <dbReference type="Proteomes" id="UP000317122"/>
    </source>
</evidence>
<name>A0A562N7A6_9HYPH</name>
<evidence type="ECO:0000313" key="2">
    <source>
        <dbReference type="EMBL" id="TWI28003.1"/>
    </source>
</evidence>
<feature type="signal peptide" evidence="1">
    <location>
        <begin position="1"/>
        <end position="34"/>
    </location>
</feature>
<dbReference type="Proteomes" id="UP000317122">
    <property type="component" value="Unassembled WGS sequence"/>
</dbReference>